<sequence>MPSYEAENLRNRLQLRFLHHNSPVRRGPLYLGAMRSSNMKPHRDLGRIRLLAFSFSPLCQESSDFSLTSRDVSDEDIPEDSLSLSVSQTIFLQLNRIPVSR</sequence>
<gene>
    <name evidence="1" type="ORF">WOLCODRAFT_135522</name>
</gene>
<dbReference type="EMBL" id="KB467831">
    <property type="protein sequence ID" value="PCH34139.1"/>
    <property type="molecule type" value="Genomic_DNA"/>
</dbReference>
<evidence type="ECO:0000313" key="2">
    <source>
        <dbReference type="Proteomes" id="UP000218811"/>
    </source>
</evidence>
<name>A0A2H3J5V8_WOLCO</name>
<organism evidence="1 2">
    <name type="scientific">Wolfiporia cocos (strain MD-104)</name>
    <name type="common">Brown rot fungus</name>
    <dbReference type="NCBI Taxonomy" id="742152"/>
    <lineage>
        <taxon>Eukaryota</taxon>
        <taxon>Fungi</taxon>
        <taxon>Dikarya</taxon>
        <taxon>Basidiomycota</taxon>
        <taxon>Agaricomycotina</taxon>
        <taxon>Agaricomycetes</taxon>
        <taxon>Polyporales</taxon>
        <taxon>Phaeolaceae</taxon>
        <taxon>Wolfiporia</taxon>
    </lineage>
</organism>
<accession>A0A2H3J5V8</accession>
<dbReference type="Proteomes" id="UP000218811">
    <property type="component" value="Unassembled WGS sequence"/>
</dbReference>
<dbReference type="AlphaFoldDB" id="A0A2H3J5V8"/>
<proteinExistence type="predicted"/>
<evidence type="ECO:0000313" key="1">
    <source>
        <dbReference type="EMBL" id="PCH34139.1"/>
    </source>
</evidence>
<reference evidence="1 2" key="1">
    <citation type="journal article" date="2012" name="Science">
        <title>The Paleozoic origin of enzymatic lignin decomposition reconstructed from 31 fungal genomes.</title>
        <authorList>
            <person name="Floudas D."/>
            <person name="Binder M."/>
            <person name="Riley R."/>
            <person name="Barry K."/>
            <person name="Blanchette R.A."/>
            <person name="Henrissat B."/>
            <person name="Martinez A.T."/>
            <person name="Otillar R."/>
            <person name="Spatafora J.W."/>
            <person name="Yadav J.S."/>
            <person name="Aerts A."/>
            <person name="Benoit I."/>
            <person name="Boyd A."/>
            <person name="Carlson A."/>
            <person name="Copeland A."/>
            <person name="Coutinho P.M."/>
            <person name="de Vries R.P."/>
            <person name="Ferreira P."/>
            <person name="Findley K."/>
            <person name="Foster B."/>
            <person name="Gaskell J."/>
            <person name="Glotzer D."/>
            <person name="Gorecki P."/>
            <person name="Heitman J."/>
            <person name="Hesse C."/>
            <person name="Hori C."/>
            <person name="Igarashi K."/>
            <person name="Jurgens J.A."/>
            <person name="Kallen N."/>
            <person name="Kersten P."/>
            <person name="Kohler A."/>
            <person name="Kuees U."/>
            <person name="Kumar T.K.A."/>
            <person name="Kuo A."/>
            <person name="LaButti K."/>
            <person name="Larrondo L.F."/>
            <person name="Lindquist E."/>
            <person name="Ling A."/>
            <person name="Lombard V."/>
            <person name="Lucas S."/>
            <person name="Lundell T."/>
            <person name="Martin R."/>
            <person name="McLaughlin D.J."/>
            <person name="Morgenstern I."/>
            <person name="Morin E."/>
            <person name="Murat C."/>
            <person name="Nagy L.G."/>
            <person name="Nolan M."/>
            <person name="Ohm R.A."/>
            <person name="Patyshakuliyeva A."/>
            <person name="Rokas A."/>
            <person name="Ruiz-Duenas F.J."/>
            <person name="Sabat G."/>
            <person name="Salamov A."/>
            <person name="Samejima M."/>
            <person name="Schmutz J."/>
            <person name="Slot J.C."/>
            <person name="St John F."/>
            <person name="Stenlid J."/>
            <person name="Sun H."/>
            <person name="Sun S."/>
            <person name="Syed K."/>
            <person name="Tsang A."/>
            <person name="Wiebenga A."/>
            <person name="Young D."/>
            <person name="Pisabarro A."/>
            <person name="Eastwood D.C."/>
            <person name="Martin F."/>
            <person name="Cullen D."/>
            <person name="Grigoriev I.V."/>
            <person name="Hibbett D.S."/>
        </authorList>
    </citation>
    <scope>NUCLEOTIDE SEQUENCE [LARGE SCALE GENOMIC DNA]</scope>
    <source>
        <strain evidence="1 2">MD-104</strain>
    </source>
</reference>
<protein>
    <submittedName>
        <fullName evidence="1">Uncharacterized protein</fullName>
    </submittedName>
</protein>
<keyword evidence="2" id="KW-1185">Reference proteome</keyword>